<proteinExistence type="inferred from homology"/>
<reference evidence="7" key="1">
    <citation type="journal article" date="2019" name="Int. J. Syst. Evol. Microbiol.">
        <title>The Global Catalogue of Microorganisms (GCM) 10K type strain sequencing project: providing services to taxonomists for standard genome sequencing and annotation.</title>
        <authorList>
            <consortium name="The Broad Institute Genomics Platform"/>
            <consortium name="The Broad Institute Genome Sequencing Center for Infectious Disease"/>
            <person name="Wu L."/>
            <person name="Ma J."/>
        </authorList>
    </citation>
    <scope>NUCLEOTIDE SEQUENCE [LARGE SCALE GENOMIC DNA]</scope>
    <source>
        <strain evidence="7">JCM 19015</strain>
    </source>
</reference>
<keyword evidence="3" id="KW-0547">Nucleotide-binding</keyword>
<dbReference type="InterPro" id="IPR039430">
    <property type="entry name" value="Thymidylate_kin-like_dom"/>
</dbReference>
<gene>
    <name evidence="6" type="ORF">GCM10025783_05710</name>
</gene>
<evidence type="ECO:0000256" key="4">
    <source>
        <dbReference type="ARBA" id="ARBA00022840"/>
    </source>
</evidence>
<evidence type="ECO:0000256" key="3">
    <source>
        <dbReference type="ARBA" id="ARBA00022741"/>
    </source>
</evidence>
<dbReference type="RefSeq" id="WP_345479424.1">
    <property type="nucleotide sequence ID" value="NZ_BAABLP010000001.1"/>
</dbReference>
<feature type="domain" description="Thymidylate kinase-like" evidence="5">
    <location>
        <begin position="14"/>
        <end position="111"/>
    </location>
</feature>
<dbReference type="SUPFAM" id="SSF52540">
    <property type="entry name" value="P-loop containing nucleoside triphosphate hydrolases"/>
    <property type="match status" value="1"/>
</dbReference>
<dbReference type="Pfam" id="PF02223">
    <property type="entry name" value="Thymidylate_kin"/>
    <property type="match status" value="1"/>
</dbReference>
<organism evidence="6 7">
    <name type="scientific">Amnibacterium soli</name>
    <dbReference type="NCBI Taxonomy" id="1282736"/>
    <lineage>
        <taxon>Bacteria</taxon>
        <taxon>Bacillati</taxon>
        <taxon>Actinomycetota</taxon>
        <taxon>Actinomycetes</taxon>
        <taxon>Micrococcales</taxon>
        <taxon>Microbacteriaceae</taxon>
        <taxon>Amnibacterium</taxon>
    </lineage>
</organism>
<comment type="caution">
    <text evidence="6">The sequence shown here is derived from an EMBL/GenBank/DDBJ whole genome shotgun (WGS) entry which is preliminary data.</text>
</comment>
<evidence type="ECO:0000313" key="6">
    <source>
        <dbReference type="EMBL" id="GAA4738051.1"/>
    </source>
</evidence>
<dbReference type="Gene3D" id="3.40.50.300">
    <property type="entry name" value="P-loop containing nucleotide triphosphate hydrolases"/>
    <property type="match status" value="1"/>
</dbReference>
<evidence type="ECO:0000313" key="7">
    <source>
        <dbReference type="Proteomes" id="UP001500121"/>
    </source>
</evidence>
<accession>A0ABP8YTC3</accession>
<dbReference type="InterPro" id="IPR027417">
    <property type="entry name" value="P-loop_NTPase"/>
</dbReference>
<dbReference type="PANTHER" id="PTHR10344:SF4">
    <property type="entry name" value="UMP-CMP KINASE 2, MITOCHONDRIAL"/>
    <property type="match status" value="1"/>
</dbReference>
<protein>
    <recommendedName>
        <fullName evidence="2">Thymidylate kinase</fullName>
    </recommendedName>
</protein>
<keyword evidence="4" id="KW-0067">ATP-binding</keyword>
<keyword evidence="7" id="KW-1185">Reference proteome</keyword>
<evidence type="ECO:0000256" key="1">
    <source>
        <dbReference type="ARBA" id="ARBA00009776"/>
    </source>
</evidence>
<dbReference type="PANTHER" id="PTHR10344">
    <property type="entry name" value="THYMIDYLATE KINASE"/>
    <property type="match status" value="1"/>
</dbReference>
<evidence type="ECO:0000259" key="5">
    <source>
        <dbReference type="Pfam" id="PF02223"/>
    </source>
</evidence>
<comment type="similarity">
    <text evidence="1">Belongs to the thymidylate kinase family.</text>
</comment>
<dbReference type="EMBL" id="BAABLP010000001">
    <property type="protein sequence ID" value="GAA4738051.1"/>
    <property type="molecule type" value="Genomic_DNA"/>
</dbReference>
<name>A0ABP8YTC3_9MICO</name>
<dbReference type="Proteomes" id="UP001500121">
    <property type="component" value="Unassembled WGS sequence"/>
</dbReference>
<evidence type="ECO:0000256" key="2">
    <source>
        <dbReference type="ARBA" id="ARBA00017144"/>
    </source>
</evidence>
<sequence length="202" mass="22486">MESVHLRPGALIVFEGLDGAGKTTQLNCLRGRVRPESATYVHMPTGFSRFTQTVRTLLDDREVRPVSGLAQQLAHLACHAESQATLHEQRSRSAVVLDRWWWSTLAYGILSGVISDADMPRDAFERVVESTWAGMTADVVFLFGHVHGFDSNNSDAIAAGYETLAARYPALAVWVPDFTIEEVTDTILEELDHRHLLLPERS</sequence>